<evidence type="ECO:0000313" key="5">
    <source>
        <dbReference type="Proteomes" id="UP000526307"/>
    </source>
</evidence>
<dbReference type="SUPFAM" id="SSF52467">
    <property type="entry name" value="DHS-like NAD/FAD-binding domain"/>
    <property type="match status" value="1"/>
</dbReference>
<dbReference type="RefSeq" id="WP_178978560.1">
    <property type="nucleotide sequence ID" value="NZ_JABXYR010000002.1"/>
</dbReference>
<organism evidence="4 5">
    <name type="scientific">Mogibacterium timidum</name>
    <dbReference type="NCBI Taxonomy" id="35519"/>
    <lineage>
        <taxon>Bacteria</taxon>
        <taxon>Bacillati</taxon>
        <taxon>Bacillota</taxon>
        <taxon>Clostridia</taxon>
        <taxon>Peptostreptococcales</taxon>
        <taxon>Anaerovoracaceae</taxon>
        <taxon>Mogibacterium</taxon>
    </lineage>
</organism>
<dbReference type="InterPro" id="IPR029035">
    <property type="entry name" value="DHS-like_NAD/FAD-binding_dom"/>
</dbReference>
<name>A0A7Y8VRU0_9FIRM</name>
<dbReference type="EMBL" id="JABXYR010000002">
    <property type="protein sequence ID" value="NWO23489.1"/>
    <property type="molecule type" value="Genomic_DNA"/>
</dbReference>
<reference evidence="4 5" key="1">
    <citation type="submission" date="2020-06" db="EMBL/GenBank/DDBJ databases">
        <title>Mogibacterium timidum strain W9173 genomic sequence.</title>
        <authorList>
            <person name="Wade W.G."/>
            <person name="Johnston C.D."/>
            <person name="Chen T."/>
            <person name="Dewhirst F.E."/>
        </authorList>
    </citation>
    <scope>NUCLEOTIDE SEQUENCE [LARGE SCALE GENOMIC DNA]</scope>
    <source>
        <strain evidence="4 5">W9173</strain>
    </source>
</reference>
<keyword evidence="1" id="KW-0520">NAD</keyword>
<dbReference type="AlphaFoldDB" id="A0A7Y8VRU0"/>
<comment type="caution">
    <text evidence="2">Lacks conserved residue(s) required for the propagation of feature annotation.</text>
</comment>
<dbReference type="Proteomes" id="UP000526307">
    <property type="component" value="Unassembled WGS sequence"/>
</dbReference>
<sequence>MKSLYGELPNGYQESIRKGLSAVRYLRGHMSYGTGTVEECISRLKYELDNADAIVIGAGAGLSTSAGLTYSGERFEKYFFDFAKKYDISDMYSGGFYPFPDDETRWAWWARHIYYNRYIDAPKQVYQELYEFVKDKDYFVITTNVDHRFQRAGFDKKRLFYTQGDYGLFQSVNPSLQKTYDNEEWVMKAMAAQGFIKDERRIFQVPESSSITMRIPTDLIPKCPDDGSEVTMNLRADDSFVEDERWHRASAAYYDFLRRHEGLHVLYLELGVGANTPVIVKYPFWQMTLANEKAVYACINYGEAFCPGELENRSICIDADIYEVLRKYAYGHF</sequence>
<evidence type="ECO:0000256" key="2">
    <source>
        <dbReference type="PROSITE-ProRule" id="PRU00236"/>
    </source>
</evidence>
<dbReference type="Gene3D" id="3.40.50.1220">
    <property type="entry name" value="TPP-binding domain"/>
    <property type="match status" value="1"/>
</dbReference>
<evidence type="ECO:0000259" key="3">
    <source>
        <dbReference type="PROSITE" id="PS50305"/>
    </source>
</evidence>
<dbReference type="PROSITE" id="PS50305">
    <property type="entry name" value="SIRTUIN"/>
    <property type="match status" value="1"/>
</dbReference>
<accession>A0A7Y8VRU0</accession>
<proteinExistence type="predicted"/>
<protein>
    <recommendedName>
        <fullName evidence="3">Deacetylase sirtuin-type domain-containing protein</fullName>
    </recommendedName>
</protein>
<gene>
    <name evidence="4" type="ORF">HW270_05340</name>
</gene>
<dbReference type="InterPro" id="IPR026590">
    <property type="entry name" value="Ssirtuin_cat_dom"/>
</dbReference>
<feature type="domain" description="Deacetylase sirtuin-type" evidence="3">
    <location>
        <begin position="34"/>
        <end position="333"/>
    </location>
</feature>
<comment type="caution">
    <text evidence="4">The sequence shown here is derived from an EMBL/GenBank/DDBJ whole genome shotgun (WGS) entry which is preliminary data.</text>
</comment>
<evidence type="ECO:0000313" key="4">
    <source>
        <dbReference type="EMBL" id="NWO23489.1"/>
    </source>
</evidence>
<evidence type="ECO:0000256" key="1">
    <source>
        <dbReference type="ARBA" id="ARBA00023027"/>
    </source>
</evidence>
<keyword evidence="5" id="KW-1185">Reference proteome</keyword>